<dbReference type="Proteomes" id="UP001589896">
    <property type="component" value="Unassembled WGS sequence"/>
</dbReference>
<organism evidence="2 3">
    <name type="scientific">Lysobacter korlensis</name>
    <dbReference type="NCBI Taxonomy" id="553636"/>
    <lineage>
        <taxon>Bacteria</taxon>
        <taxon>Pseudomonadati</taxon>
        <taxon>Pseudomonadota</taxon>
        <taxon>Gammaproteobacteria</taxon>
        <taxon>Lysobacterales</taxon>
        <taxon>Lysobacteraceae</taxon>
        <taxon>Lysobacter</taxon>
    </lineage>
</organism>
<sequence length="52" mass="5589">MSLWIAVVVVVLGIWLALKAVGALVRLALVIVVIAAVYWLIAPHLGLPMLWG</sequence>
<accession>A0ABV6RKY5</accession>
<proteinExistence type="predicted"/>
<name>A0ABV6RKY5_9GAMM</name>
<keyword evidence="1" id="KW-0812">Transmembrane</keyword>
<evidence type="ECO:0000313" key="2">
    <source>
        <dbReference type="EMBL" id="MFC0677639.1"/>
    </source>
</evidence>
<feature type="transmembrane region" description="Helical" evidence="1">
    <location>
        <begin position="29"/>
        <end position="51"/>
    </location>
</feature>
<keyword evidence="1" id="KW-0472">Membrane</keyword>
<protein>
    <submittedName>
        <fullName evidence="2">Uncharacterized protein</fullName>
    </submittedName>
</protein>
<reference evidence="2 3" key="1">
    <citation type="submission" date="2024-09" db="EMBL/GenBank/DDBJ databases">
        <authorList>
            <person name="Sun Q."/>
            <person name="Mori K."/>
        </authorList>
    </citation>
    <scope>NUCLEOTIDE SEQUENCE [LARGE SCALE GENOMIC DNA]</scope>
    <source>
        <strain evidence="2 3">KCTC 23076</strain>
    </source>
</reference>
<keyword evidence="3" id="KW-1185">Reference proteome</keyword>
<comment type="caution">
    <text evidence="2">The sequence shown here is derived from an EMBL/GenBank/DDBJ whole genome shotgun (WGS) entry which is preliminary data.</text>
</comment>
<dbReference type="RefSeq" id="WP_386666415.1">
    <property type="nucleotide sequence ID" value="NZ_JBHLTG010000001.1"/>
</dbReference>
<evidence type="ECO:0000256" key="1">
    <source>
        <dbReference type="SAM" id="Phobius"/>
    </source>
</evidence>
<keyword evidence="1" id="KW-1133">Transmembrane helix</keyword>
<dbReference type="EMBL" id="JBHLTG010000001">
    <property type="protein sequence ID" value="MFC0677639.1"/>
    <property type="molecule type" value="Genomic_DNA"/>
</dbReference>
<gene>
    <name evidence="2" type="ORF">ACFFGH_07255</name>
</gene>
<evidence type="ECO:0000313" key="3">
    <source>
        <dbReference type="Proteomes" id="UP001589896"/>
    </source>
</evidence>